<feature type="region of interest" description="Disordered" evidence="6">
    <location>
        <begin position="156"/>
        <end position="199"/>
    </location>
</feature>
<dbReference type="PANTHER" id="PTHR11265">
    <property type="entry name" value="S-ADENOSYL-METHYLTRANSFERASE MRAW"/>
    <property type="match status" value="1"/>
</dbReference>
<evidence type="ECO:0000256" key="4">
    <source>
        <dbReference type="ARBA" id="ARBA00022679"/>
    </source>
</evidence>
<reference evidence="7 8" key="1">
    <citation type="submission" date="2017-08" db="EMBL/GenBank/DDBJ databases">
        <title>Infants hospitalized years apart are colonized by the same room-sourced microbial strains.</title>
        <authorList>
            <person name="Brooks B."/>
            <person name="Olm M.R."/>
            <person name="Firek B.A."/>
            <person name="Baker R."/>
            <person name="Thomas B.C."/>
            <person name="Morowitz M.J."/>
            <person name="Banfield J.F."/>
        </authorList>
    </citation>
    <scope>NUCLEOTIDE SEQUENCE [LARGE SCALE GENOMIC DNA]</scope>
    <source>
        <strain evidence="7">S2_018_000_R2_104</strain>
    </source>
</reference>
<comment type="caution">
    <text evidence="7">The sequence shown here is derived from an EMBL/GenBank/DDBJ whole genome shotgun (WGS) entry which is preliminary data.</text>
</comment>
<gene>
    <name evidence="7" type="ORF">DI626_04765</name>
</gene>
<dbReference type="NCBIfam" id="TIGR00006">
    <property type="entry name" value="16S rRNA (cytosine(1402)-N(4))-methyltransferase RsmH"/>
    <property type="match status" value="1"/>
</dbReference>
<evidence type="ECO:0000256" key="3">
    <source>
        <dbReference type="ARBA" id="ARBA00022603"/>
    </source>
</evidence>
<protein>
    <submittedName>
        <fullName evidence="7">16S rRNA (Cytosine(1402)-N(4))-methyltransferase</fullName>
    </submittedName>
</protein>
<dbReference type="GO" id="GO:0005737">
    <property type="term" value="C:cytoplasm"/>
    <property type="evidence" value="ECO:0007669"/>
    <property type="project" value="TreeGrafter"/>
</dbReference>
<accession>A0A2W5BVI1</accession>
<evidence type="ECO:0000313" key="8">
    <source>
        <dbReference type="Proteomes" id="UP000249557"/>
    </source>
</evidence>
<dbReference type="GO" id="GO:0070475">
    <property type="term" value="P:rRNA base methylation"/>
    <property type="evidence" value="ECO:0007669"/>
    <property type="project" value="TreeGrafter"/>
</dbReference>
<dbReference type="AlphaFoldDB" id="A0A2W5BVI1"/>
<dbReference type="FunFam" id="1.10.150.170:FF:000003">
    <property type="entry name" value="Ribosomal RNA small subunit methyltransferase H"/>
    <property type="match status" value="1"/>
</dbReference>
<keyword evidence="5" id="KW-0949">S-adenosyl-L-methionine</keyword>
<dbReference type="PANTHER" id="PTHR11265:SF0">
    <property type="entry name" value="12S RRNA N4-METHYLCYTIDINE METHYLTRANSFERASE"/>
    <property type="match status" value="1"/>
</dbReference>
<evidence type="ECO:0000313" key="7">
    <source>
        <dbReference type="EMBL" id="PZO87095.1"/>
    </source>
</evidence>
<keyword evidence="2" id="KW-0698">rRNA processing</keyword>
<dbReference type="Proteomes" id="UP000249557">
    <property type="component" value="Unassembled WGS sequence"/>
</dbReference>
<organism evidence="7 8">
    <name type="scientific">Micavibrio aeruginosavorus</name>
    <dbReference type="NCBI Taxonomy" id="349221"/>
    <lineage>
        <taxon>Bacteria</taxon>
        <taxon>Pseudomonadati</taxon>
        <taxon>Bdellovibrionota</taxon>
        <taxon>Bdellovibrionia</taxon>
        <taxon>Bdellovibrionales</taxon>
        <taxon>Pseudobdellovibrionaceae</taxon>
        <taxon>Micavibrio</taxon>
    </lineage>
</organism>
<dbReference type="InterPro" id="IPR029063">
    <property type="entry name" value="SAM-dependent_MTases_sf"/>
</dbReference>
<evidence type="ECO:0000256" key="1">
    <source>
        <dbReference type="ARBA" id="ARBA00010396"/>
    </source>
</evidence>
<dbReference type="Pfam" id="PF01795">
    <property type="entry name" value="Methyltransf_5"/>
    <property type="match status" value="1"/>
</dbReference>
<evidence type="ECO:0000256" key="6">
    <source>
        <dbReference type="SAM" id="MobiDB-lite"/>
    </source>
</evidence>
<dbReference type="InterPro" id="IPR002903">
    <property type="entry name" value="RsmH"/>
</dbReference>
<keyword evidence="4 7" id="KW-0808">Transferase</keyword>
<dbReference type="GO" id="GO:0071424">
    <property type="term" value="F:rRNA (cytosine-N4-)-methyltransferase activity"/>
    <property type="evidence" value="ECO:0007669"/>
    <property type="project" value="TreeGrafter"/>
</dbReference>
<evidence type="ECO:0000256" key="5">
    <source>
        <dbReference type="ARBA" id="ARBA00022691"/>
    </source>
</evidence>
<feature type="non-terminal residue" evidence="7">
    <location>
        <position position="1"/>
    </location>
</feature>
<proteinExistence type="inferred from homology"/>
<dbReference type="SUPFAM" id="SSF81799">
    <property type="entry name" value="Putative methyltransferase TM0872, insert domain"/>
    <property type="match status" value="1"/>
</dbReference>
<dbReference type="InterPro" id="IPR023397">
    <property type="entry name" value="SAM-dep_MeTrfase_MraW_recog"/>
</dbReference>
<dbReference type="EMBL" id="QFNK01000073">
    <property type="protein sequence ID" value="PZO87095.1"/>
    <property type="molecule type" value="Genomic_DNA"/>
</dbReference>
<keyword evidence="3 7" id="KW-0489">Methyltransferase</keyword>
<comment type="similarity">
    <text evidence="1">Belongs to the methyltransferase superfamily. RsmH family.</text>
</comment>
<sequence>SMQFDEAMRGFSFRFDAPLDMRMDTENGETAADIVNTYEEEDLANLIYKYGDERKSRYIARRIVEQRKAAPIETTLQLADLIRDVVFKSPKDKIDPATRTFQALRIAVNDELGELSRGLVAAENLLKEGGRLIVVSFHSLEDGIVKSFLYERSGKTPAPSRYLPPSASTVQPSFVLSPKKPIDPTDAEIQQNPRSRSARLRGAIRTAASSFAVKNEGRA</sequence>
<dbReference type="Gene3D" id="1.10.150.170">
    <property type="entry name" value="Putative methyltransferase TM0872, insert domain"/>
    <property type="match status" value="1"/>
</dbReference>
<name>A0A2W5BVI1_9BACT</name>
<evidence type="ECO:0000256" key="2">
    <source>
        <dbReference type="ARBA" id="ARBA00022552"/>
    </source>
</evidence>
<dbReference type="SUPFAM" id="SSF53335">
    <property type="entry name" value="S-adenosyl-L-methionine-dependent methyltransferases"/>
    <property type="match status" value="1"/>
</dbReference>